<accession>A0A2W7J2B0</accession>
<comment type="function">
    <text evidence="1">Specifically methylates the adenine in position 2030 of 23S rRNA.</text>
</comment>
<comment type="subunit">
    <text evidence="1">Monomer.</text>
</comment>
<feature type="binding site" evidence="1">
    <location>
        <position position="41"/>
    </location>
    <ligand>
        <name>S-adenosyl-L-methionine</name>
        <dbReference type="ChEBI" id="CHEBI:59789"/>
    </ligand>
</feature>
<organism evidence="2 3">
    <name type="scientific">Humitalea rosea</name>
    <dbReference type="NCBI Taxonomy" id="990373"/>
    <lineage>
        <taxon>Bacteria</taxon>
        <taxon>Pseudomonadati</taxon>
        <taxon>Pseudomonadota</taxon>
        <taxon>Alphaproteobacteria</taxon>
        <taxon>Acetobacterales</taxon>
        <taxon>Roseomonadaceae</taxon>
        <taxon>Humitalea</taxon>
    </lineage>
</organism>
<feature type="binding site" evidence="1">
    <location>
        <position position="94"/>
    </location>
    <ligand>
        <name>S-adenosyl-L-methionine</name>
        <dbReference type="ChEBI" id="CHEBI:59789"/>
    </ligand>
</feature>
<keyword evidence="1 2" id="KW-0489">Methyltransferase</keyword>
<keyword evidence="1" id="KW-0694">RNA-binding</keyword>
<gene>
    <name evidence="1" type="primary">rlmJ</name>
    <name evidence="2" type="ORF">C8P66_112134</name>
</gene>
<proteinExistence type="inferred from homology"/>
<feature type="binding site" evidence="1">
    <location>
        <position position="158"/>
    </location>
    <ligand>
        <name>S-adenosyl-L-methionine</name>
        <dbReference type="ChEBI" id="CHEBI:59789"/>
    </ligand>
</feature>
<evidence type="ECO:0000313" key="2">
    <source>
        <dbReference type="EMBL" id="PZW45117.1"/>
    </source>
</evidence>
<dbReference type="GO" id="GO:0070475">
    <property type="term" value="P:rRNA base methylation"/>
    <property type="evidence" value="ECO:0007669"/>
    <property type="project" value="UniProtKB-UniRule"/>
</dbReference>
<keyword evidence="1" id="KW-0949">S-adenosyl-L-methionine</keyword>
<feature type="binding site" evidence="1">
    <location>
        <begin position="137"/>
        <end position="138"/>
    </location>
    <ligand>
        <name>S-adenosyl-L-methionine</name>
        <dbReference type="ChEBI" id="CHEBI:59789"/>
    </ligand>
</feature>
<dbReference type="InterPro" id="IPR007473">
    <property type="entry name" value="RlmJ"/>
</dbReference>
<dbReference type="EMBL" id="QKYU01000012">
    <property type="protein sequence ID" value="PZW45117.1"/>
    <property type="molecule type" value="Genomic_DNA"/>
</dbReference>
<dbReference type="GO" id="GO:0036307">
    <property type="term" value="F:23S rRNA (adenine(2030)-N(6))-methyltransferase activity"/>
    <property type="evidence" value="ECO:0007669"/>
    <property type="project" value="UniProtKB-UniRule"/>
</dbReference>
<evidence type="ECO:0000256" key="1">
    <source>
        <dbReference type="HAMAP-Rule" id="MF_00934"/>
    </source>
</evidence>
<dbReference type="Pfam" id="PF04378">
    <property type="entry name" value="RsmJ"/>
    <property type="match status" value="1"/>
</dbReference>
<protein>
    <recommendedName>
        <fullName evidence="1">Ribosomal RNA large subunit methyltransferase J</fullName>
        <ecNumber evidence="1">2.1.1.266</ecNumber>
    </recommendedName>
    <alternativeName>
        <fullName evidence="1">23S rRNA (adenine(2030)-N6)-methyltransferase</fullName>
    </alternativeName>
    <alternativeName>
        <fullName evidence="1">23S rRNA m6A2030 methyltransferase</fullName>
    </alternativeName>
</protein>
<dbReference type="GO" id="GO:0005829">
    <property type="term" value="C:cytosol"/>
    <property type="evidence" value="ECO:0007669"/>
    <property type="project" value="TreeGrafter"/>
</dbReference>
<keyword evidence="1 2" id="KW-0808">Transferase</keyword>
<dbReference type="OrthoDB" id="9791274at2"/>
<dbReference type="RefSeq" id="WP_111398530.1">
    <property type="nucleotide sequence ID" value="NZ_QKYU01000012.1"/>
</dbReference>
<keyword evidence="1" id="KW-0698">rRNA processing</keyword>
<feature type="site" description="Interaction with substrate rRNA" evidence="1">
    <location>
        <position position="3"/>
    </location>
</feature>
<sequence length="274" mass="30247">MNYRHAFHAGNFADCMKHALLGEILTALTRKPAPFAVLDTHAGRGSYDLSSEEAIRTGEWQDGIGRLLGVQEGPLIPWLAAMRAAGVPETYPGSPAQILAALREGDRLVCCEAHPEEYAALVAWSGRDPHISLHRRDAWEGLRALTPFPERRGLVLIDPPFEQPGEFERLEAGLALVNHRFRAAIQAAWYPVKHRTPVRQFHQALRDGPVRDVLDCQLWLREPTDADRLNGCGLVVVNPPWGFAEKAEAILGALLPLLSDDPGRGFAVTELVPE</sequence>
<dbReference type="PANTHER" id="PTHR37426">
    <property type="entry name" value="RIBOSOMAL RNA LARGE SUBUNIT METHYLTRANSFERASE J"/>
    <property type="match status" value="1"/>
</dbReference>
<comment type="similarity">
    <text evidence="1">Belongs to the RlmJ family.</text>
</comment>
<keyword evidence="3" id="KW-1185">Reference proteome</keyword>
<dbReference type="Gene3D" id="3.40.50.150">
    <property type="entry name" value="Vaccinia Virus protein VP39"/>
    <property type="match status" value="1"/>
</dbReference>
<dbReference type="PANTHER" id="PTHR37426:SF1">
    <property type="entry name" value="RIBOSOMAL RNA LARGE SUBUNIT METHYLTRANSFERASE J"/>
    <property type="match status" value="1"/>
</dbReference>
<dbReference type="HAMAP" id="MF_00934">
    <property type="entry name" value="23SrRNA_methyltr_J"/>
    <property type="match status" value="1"/>
</dbReference>
<comment type="catalytic activity">
    <reaction evidence="1">
        <text>adenosine(2030) in 23S rRNA + S-adenosyl-L-methionine = N(6)-methyladenosine(2030) in 23S rRNA + S-adenosyl-L-homocysteine + H(+)</text>
        <dbReference type="Rhea" id="RHEA:43736"/>
        <dbReference type="Rhea" id="RHEA-COMP:10668"/>
        <dbReference type="Rhea" id="RHEA-COMP:10669"/>
        <dbReference type="ChEBI" id="CHEBI:15378"/>
        <dbReference type="ChEBI" id="CHEBI:57856"/>
        <dbReference type="ChEBI" id="CHEBI:59789"/>
        <dbReference type="ChEBI" id="CHEBI:74411"/>
        <dbReference type="ChEBI" id="CHEBI:74449"/>
        <dbReference type="EC" id="2.1.1.266"/>
    </reaction>
</comment>
<dbReference type="EC" id="2.1.1.266" evidence="1"/>
<feature type="active site" description="Proton acceptor" evidence="1">
    <location>
        <position position="158"/>
    </location>
</feature>
<dbReference type="AlphaFoldDB" id="A0A2W7J2B0"/>
<reference evidence="2 3" key="1">
    <citation type="submission" date="2018-06" db="EMBL/GenBank/DDBJ databases">
        <title>Genomic Encyclopedia of Archaeal and Bacterial Type Strains, Phase II (KMG-II): from individual species to whole genera.</title>
        <authorList>
            <person name="Goeker M."/>
        </authorList>
    </citation>
    <scope>NUCLEOTIDE SEQUENCE [LARGE SCALE GENOMIC DNA]</scope>
    <source>
        <strain evidence="2 3">DSM 24525</strain>
    </source>
</reference>
<evidence type="ECO:0000313" key="3">
    <source>
        <dbReference type="Proteomes" id="UP000249688"/>
    </source>
</evidence>
<feature type="binding site" evidence="1">
    <location>
        <position position="112"/>
    </location>
    <ligand>
        <name>S-adenosyl-L-methionine</name>
        <dbReference type="ChEBI" id="CHEBI:59789"/>
    </ligand>
</feature>
<dbReference type="SUPFAM" id="SSF53335">
    <property type="entry name" value="S-adenosyl-L-methionine-dependent methyltransferases"/>
    <property type="match status" value="1"/>
</dbReference>
<feature type="binding site" evidence="1">
    <location>
        <position position="18"/>
    </location>
    <ligand>
        <name>S-adenosyl-L-methionine</name>
        <dbReference type="ChEBI" id="CHEBI:59789"/>
    </ligand>
</feature>
<dbReference type="GO" id="GO:0003723">
    <property type="term" value="F:RNA binding"/>
    <property type="evidence" value="ECO:0007669"/>
    <property type="project" value="UniProtKB-UniRule"/>
</dbReference>
<name>A0A2W7J2B0_9PROT</name>
<comment type="caution">
    <text evidence="2">The sequence shown here is derived from an EMBL/GenBank/DDBJ whole genome shotgun (WGS) entry which is preliminary data.</text>
</comment>
<dbReference type="Proteomes" id="UP000249688">
    <property type="component" value="Unassembled WGS sequence"/>
</dbReference>
<dbReference type="InterPro" id="IPR029063">
    <property type="entry name" value="SAM-dependent_MTases_sf"/>
</dbReference>